<keyword evidence="2" id="KW-0813">Transport</keyword>
<proteinExistence type="predicted"/>
<evidence type="ECO:0000256" key="5">
    <source>
        <dbReference type="ARBA" id="ARBA00022692"/>
    </source>
</evidence>
<dbReference type="OrthoDB" id="204942at2759"/>
<evidence type="ECO:0000256" key="8">
    <source>
        <dbReference type="SAM" id="Phobius"/>
    </source>
</evidence>
<accession>A0A0M0LRC9</accession>
<dbReference type="EMBL" id="JWZX01000161">
    <property type="protein sequence ID" value="KOO53599.1"/>
    <property type="molecule type" value="Genomic_DNA"/>
</dbReference>
<keyword evidence="3" id="KW-1003">Cell membrane</keyword>
<keyword evidence="5 8" id="KW-0812">Transmembrane</keyword>
<gene>
    <name evidence="9" type="ORF">Ctob_012202</name>
</gene>
<evidence type="ECO:0000256" key="7">
    <source>
        <dbReference type="ARBA" id="ARBA00023136"/>
    </source>
</evidence>
<dbReference type="Pfam" id="PF03222">
    <property type="entry name" value="Trp_Tyr_perm"/>
    <property type="match status" value="2"/>
</dbReference>
<name>A0A0M0LRC9_9EUKA</name>
<feature type="transmembrane region" description="Helical" evidence="8">
    <location>
        <begin position="41"/>
        <end position="64"/>
    </location>
</feature>
<reference evidence="10" key="1">
    <citation type="journal article" date="2015" name="PLoS Genet.">
        <title>Genome Sequence and Transcriptome Analyses of Chrysochromulina tobin: Metabolic Tools for Enhanced Algal Fitness in the Prominent Order Prymnesiales (Haptophyceae).</title>
        <authorList>
            <person name="Hovde B.T."/>
            <person name="Deodato C.R."/>
            <person name="Hunsperger H.M."/>
            <person name="Ryken S.A."/>
            <person name="Yost W."/>
            <person name="Jha R.K."/>
            <person name="Patterson J."/>
            <person name="Monnat R.J. Jr."/>
            <person name="Barlow S.B."/>
            <person name="Starkenburg S.R."/>
            <person name="Cattolico R.A."/>
        </authorList>
    </citation>
    <scope>NUCLEOTIDE SEQUENCE</scope>
    <source>
        <strain evidence="10">CCMP291</strain>
    </source>
</reference>
<keyword evidence="10" id="KW-1185">Reference proteome</keyword>
<dbReference type="InterPro" id="IPR018227">
    <property type="entry name" value="Amino_acid_transport_2"/>
</dbReference>
<dbReference type="PANTHER" id="PTHR32195:SF26">
    <property type="entry name" value="TRYPTOPHAN OR TYROSINE TRANSPORTER PROTEIN"/>
    <property type="match status" value="1"/>
</dbReference>
<dbReference type="GO" id="GO:0003333">
    <property type="term" value="P:amino acid transmembrane transport"/>
    <property type="evidence" value="ECO:0007669"/>
    <property type="project" value="InterPro"/>
</dbReference>
<keyword evidence="4" id="KW-0997">Cell inner membrane</keyword>
<protein>
    <submittedName>
        <fullName evidence="9">Amino acid permease</fullName>
    </submittedName>
</protein>
<evidence type="ECO:0000256" key="1">
    <source>
        <dbReference type="ARBA" id="ARBA00004429"/>
    </source>
</evidence>
<organism evidence="9 10">
    <name type="scientific">Chrysochromulina tobinii</name>
    <dbReference type="NCBI Taxonomy" id="1460289"/>
    <lineage>
        <taxon>Eukaryota</taxon>
        <taxon>Haptista</taxon>
        <taxon>Haptophyta</taxon>
        <taxon>Prymnesiophyceae</taxon>
        <taxon>Prymnesiales</taxon>
        <taxon>Chrysochromulinaceae</taxon>
        <taxon>Chrysochromulina</taxon>
    </lineage>
</organism>
<evidence type="ECO:0000313" key="10">
    <source>
        <dbReference type="Proteomes" id="UP000037460"/>
    </source>
</evidence>
<comment type="caution">
    <text evidence="9">The sequence shown here is derived from an EMBL/GenBank/DDBJ whole genome shotgun (WGS) entry which is preliminary data.</text>
</comment>
<comment type="subcellular location">
    <subcellularLocation>
        <location evidence="1">Cell inner membrane</location>
        <topology evidence="1">Multi-pass membrane protein</topology>
    </subcellularLocation>
</comment>
<feature type="transmembrane region" description="Helical" evidence="8">
    <location>
        <begin position="175"/>
        <end position="194"/>
    </location>
</feature>
<dbReference type="Proteomes" id="UP000037460">
    <property type="component" value="Unassembled WGS sequence"/>
</dbReference>
<dbReference type="GO" id="GO:0005886">
    <property type="term" value="C:plasma membrane"/>
    <property type="evidence" value="ECO:0007669"/>
    <property type="project" value="UniProtKB-SubCell"/>
</dbReference>
<keyword evidence="7 8" id="KW-0472">Membrane</keyword>
<evidence type="ECO:0000256" key="4">
    <source>
        <dbReference type="ARBA" id="ARBA00022519"/>
    </source>
</evidence>
<keyword evidence="6 8" id="KW-1133">Transmembrane helix</keyword>
<dbReference type="PANTHER" id="PTHR32195">
    <property type="entry name" value="OS07G0662800 PROTEIN"/>
    <property type="match status" value="1"/>
</dbReference>
<evidence type="ECO:0000256" key="3">
    <source>
        <dbReference type="ARBA" id="ARBA00022475"/>
    </source>
</evidence>
<evidence type="ECO:0000256" key="2">
    <source>
        <dbReference type="ARBA" id="ARBA00022448"/>
    </source>
</evidence>
<evidence type="ECO:0000313" key="9">
    <source>
        <dbReference type="EMBL" id="KOO53599.1"/>
    </source>
</evidence>
<dbReference type="AlphaFoldDB" id="A0A0M0LRC9"/>
<sequence>MFIAWSAVILGSVPYDAAAAASASGATFDPLAVLRASGDSFGSTVRLFSLLAVCTSFVGFYYGLTDFFADVLGFDTKGVGSSDGGEQNMAVLEPKVAKKALAVREEEEEEEKGQEEAAAPITALRTPGEKALLGAPTTALRTPGEKALLGALTLLPPLGFAVGDPSIFFSALDNGGTYGVMTLFGILPAAMAWAQRYGEGRDPDTAFAEEALPGGKLTLLAMIAAGAAFVSVETWERIEALT</sequence>
<evidence type="ECO:0000256" key="6">
    <source>
        <dbReference type="ARBA" id="ARBA00022989"/>
    </source>
</evidence>
<feature type="transmembrane region" description="Helical" evidence="8">
    <location>
        <begin position="147"/>
        <end position="169"/>
    </location>
</feature>